<keyword evidence="2" id="KW-0813">Transport</keyword>
<organism evidence="9 10">
    <name type="scientific">Allokutzneria multivorans</name>
    <dbReference type="NCBI Taxonomy" id="1142134"/>
    <lineage>
        <taxon>Bacteria</taxon>
        <taxon>Bacillati</taxon>
        <taxon>Actinomycetota</taxon>
        <taxon>Actinomycetes</taxon>
        <taxon>Pseudonocardiales</taxon>
        <taxon>Pseudonocardiaceae</taxon>
        <taxon>Allokutzneria</taxon>
    </lineage>
</organism>
<sequence>MSRVLPQGPLRALAIAQLANSVGDGAFYACSALFFIHVAGLSATQVGLALTIGWATAMAAGTPLGALADRWGPRRTAIWLSVAVAFTLGAVLLVRSFPLVLLVICGYACCQAGLGAARQALLAVLVPPAERTAARAHLQSTLNVGLALGAGLGALALWSGTYTAYLAVFSMDAVSFLLAALVLRKLPPTPPVPRTTESKSGVLRDRPYVAVTLLNAIMCLNMPLLSLGLPMWVAQRTDAPAPVAAMLLMLNMLGVVLFQVRVARQVTGLRSATRATGRAGWLMLAACGAYALSGVDGGAWVAVGLLVVAALIQVFGEMAHGAGSWEIGFALAPPERQGQYQGFFGMGPQIARMMGPLLLTTLLIGWGTVGWLVLGGLFLLAGLAFGPVVRRAEARLSPAAL</sequence>
<name>A0ABP7SHV8_9PSEU</name>
<dbReference type="PANTHER" id="PTHR23517:SF2">
    <property type="entry name" value="MULTIDRUG RESISTANCE PROTEIN MDTH"/>
    <property type="match status" value="1"/>
</dbReference>
<keyword evidence="5 7" id="KW-1133">Transmembrane helix</keyword>
<dbReference type="RefSeq" id="WP_344876590.1">
    <property type="nucleotide sequence ID" value="NZ_BAABAL010000013.1"/>
</dbReference>
<evidence type="ECO:0000256" key="2">
    <source>
        <dbReference type="ARBA" id="ARBA00022448"/>
    </source>
</evidence>
<feature type="transmembrane region" description="Helical" evidence="7">
    <location>
        <begin position="77"/>
        <end position="94"/>
    </location>
</feature>
<keyword evidence="4 7" id="KW-0812">Transmembrane</keyword>
<proteinExistence type="predicted"/>
<evidence type="ECO:0000256" key="5">
    <source>
        <dbReference type="ARBA" id="ARBA00022989"/>
    </source>
</evidence>
<dbReference type="Pfam" id="PF07690">
    <property type="entry name" value="MFS_1"/>
    <property type="match status" value="1"/>
</dbReference>
<feature type="domain" description="Major facilitator superfamily (MFS) profile" evidence="8">
    <location>
        <begin position="1"/>
        <end position="393"/>
    </location>
</feature>
<keyword evidence="3" id="KW-1003">Cell membrane</keyword>
<dbReference type="InterPro" id="IPR050171">
    <property type="entry name" value="MFS_Transporters"/>
</dbReference>
<evidence type="ECO:0000256" key="3">
    <source>
        <dbReference type="ARBA" id="ARBA00022475"/>
    </source>
</evidence>
<reference evidence="10" key="1">
    <citation type="journal article" date="2019" name="Int. J. Syst. Evol. Microbiol.">
        <title>The Global Catalogue of Microorganisms (GCM) 10K type strain sequencing project: providing services to taxonomists for standard genome sequencing and annotation.</title>
        <authorList>
            <consortium name="The Broad Institute Genomics Platform"/>
            <consortium name="The Broad Institute Genome Sequencing Center for Infectious Disease"/>
            <person name="Wu L."/>
            <person name="Ma J."/>
        </authorList>
    </citation>
    <scope>NUCLEOTIDE SEQUENCE [LARGE SCALE GENOMIC DNA]</scope>
    <source>
        <strain evidence="10">JCM 17342</strain>
    </source>
</reference>
<evidence type="ECO:0000256" key="4">
    <source>
        <dbReference type="ARBA" id="ARBA00022692"/>
    </source>
</evidence>
<dbReference type="Gene3D" id="1.20.1250.20">
    <property type="entry name" value="MFS general substrate transporter like domains"/>
    <property type="match status" value="1"/>
</dbReference>
<keyword evidence="10" id="KW-1185">Reference proteome</keyword>
<evidence type="ECO:0000256" key="7">
    <source>
        <dbReference type="SAM" id="Phobius"/>
    </source>
</evidence>
<gene>
    <name evidence="9" type="ORF">GCM10022247_38140</name>
</gene>
<evidence type="ECO:0000256" key="6">
    <source>
        <dbReference type="ARBA" id="ARBA00023136"/>
    </source>
</evidence>
<evidence type="ECO:0000256" key="1">
    <source>
        <dbReference type="ARBA" id="ARBA00004651"/>
    </source>
</evidence>
<feature type="transmembrane region" description="Helical" evidence="7">
    <location>
        <begin position="138"/>
        <end position="158"/>
    </location>
</feature>
<feature type="transmembrane region" description="Helical" evidence="7">
    <location>
        <begin position="281"/>
        <end position="312"/>
    </location>
</feature>
<dbReference type="PANTHER" id="PTHR23517">
    <property type="entry name" value="RESISTANCE PROTEIN MDTM, PUTATIVE-RELATED-RELATED"/>
    <property type="match status" value="1"/>
</dbReference>
<dbReference type="PROSITE" id="PS50850">
    <property type="entry name" value="MFS"/>
    <property type="match status" value="1"/>
</dbReference>
<feature type="transmembrane region" description="Helical" evidence="7">
    <location>
        <begin position="100"/>
        <end position="126"/>
    </location>
</feature>
<dbReference type="InterPro" id="IPR036259">
    <property type="entry name" value="MFS_trans_sf"/>
</dbReference>
<evidence type="ECO:0000259" key="8">
    <source>
        <dbReference type="PROSITE" id="PS50850"/>
    </source>
</evidence>
<dbReference type="InterPro" id="IPR011701">
    <property type="entry name" value="MFS"/>
</dbReference>
<dbReference type="Proteomes" id="UP001501747">
    <property type="component" value="Unassembled WGS sequence"/>
</dbReference>
<feature type="transmembrane region" description="Helical" evidence="7">
    <location>
        <begin position="239"/>
        <end position="260"/>
    </location>
</feature>
<feature type="transmembrane region" description="Helical" evidence="7">
    <location>
        <begin position="363"/>
        <end position="385"/>
    </location>
</feature>
<dbReference type="EMBL" id="BAABAL010000013">
    <property type="protein sequence ID" value="GAA4011943.1"/>
    <property type="molecule type" value="Genomic_DNA"/>
</dbReference>
<protein>
    <submittedName>
        <fullName evidence="9">MFS transporter</fullName>
    </submittedName>
</protein>
<feature type="transmembrane region" description="Helical" evidence="7">
    <location>
        <begin position="207"/>
        <end position="233"/>
    </location>
</feature>
<evidence type="ECO:0000313" key="9">
    <source>
        <dbReference type="EMBL" id="GAA4011943.1"/>
    </source>
</evidence>
<dbReference type="InterPro" id="IPR020846">
    <property type="entry name" value="MFS_dom"/>
</dbReference>
<dbReference type="SUPFAM" id="SSF103473">
    <property type="entry name" value="MFS general substrate transporter"/>
    <property type="match status" value="1"/>
</dbReference>
<keyword evidence="6 7" id="KW-0472">Membrane</keyword>
<comment type="subcellular location">
    <subcellularLocation>
        <location evidence="1">Cell membrane</location>
        <topology evidence="1">Multi-pass membrane protein</topology>
    </subcellularLocation>
</comment>
<comment type="caution">
    <text evidence="9">The sequence shown here is derived from an EMBL/GenBank/DDBJ whole genome shotgun (WGS) entry which is preliminary data.</text>
</comment>
<evidence type="ECO:0000313" key="10">
    <source>
        <dbReference type="Proteomes" id="UP001501747"/>
    </source>
</evidence>
<accession>A0ABP7SHV8</accession>